<sequence length="194" mass="20471">MSLPPVLIVPGRGNSEAGHWQTLLEASIGRASRVDQAWNDNDIVTWAGNIDQAVQQAERAPLVVAHSFGCLATAYAQIVLGTPIGATLFVAPAAPERFGLDTTLFAHPLGRPGLLVASENDPWLSFAAATALAQHWRIPQISLGRAGHVNVASGYGRWPDGEALAETLRNDLDAIQSVSGYRHRIATPGAALAA</sequence>
<dbReference type="SUPFAM" id="SSF53474">
    <property type="entry name" value="alpha/beta-Hydrolases"/>
    <property type="match status" value="1"/>
</dbReference>
<keyword evidence="2" id="KW-1185">Reference proteome</keyword>
<dbReference type="InterPro" id="IPR029058">
    <property type="entry name" value="AB_hydrolase_fold"/>
</dbReference>
<name>A0A1G8I057_9RHOO</name>
<dbReference type="Gene3D" id="3.40.50.1820">
    <property type="entry name" value="alpha/beta hydrolase"/>
    <property type="match status" value="1"/>
</dbReference>
<dbReference type="AlphaFoldDB" id="A0A1G8I057"/>
<evidence type="ECO:0008006" key="3">
    <source>
        <dbReference type="Google" id="ProtNLM"/>
    </source>
</evidence>
<dbReference type="Pfam" id="PF06821">
    <property type="entry name" value="Ser_hydrolase"/>
    <property type="match status" value="1"/>
</dbReference>
<accession>A0A1G8I057</accession>
<dbReference type="RefSeq" id="WP_176785911.1">
    <property type="nucleotide sequence ID" value="NZ_FNCY01000013.1"/>
</dbReference>
<evidence type="ECO:0000313" key="1">
    <source>
        <dbReference type="EMBL" id="SDI12192.1"/>
    </source>
</evidence>
<protein>
    <recommendedName>
        <fullName evidence="3">Alpha/beta hydrolase</fullName>
    </recommendedName>
</protein>
<proteinExistence type="predicted"/>
<evidence type="ECO:0000313" key="2">
    <source>
        <dbReference type="Proteomes" id="UP000198607"/>
    </source>
</evidence>
<reference evidence="1 2" key="1">
    <citation type="submission" date="2016-10" db="EMBL/GenBank/DDBJ databases">
        <authorList>
            <person name="de Groot N.N."/>
        </authorList>
    </citation>
    <scope>NUCLEOTIDE SEQUENCE [LARGE SCALE GENOMIC DNA]</scope>
    <source>
        <strain evidence="1 2">DSM 5885</strain>
    </source>
</reference>
<dbReference type="STRING" id="83767.SAMN05660652_02889"/>
<organism evidence="1 2">
    <name type="scientific">Propionivibrio dicarboxylicus</name>
    <dbReference type="NCBI Taxonomy" id="83767"/>
    <lineage>
        <taxon>Bacteria</taxon>
        <taxon>Pseudomonadati</taxon>
        <taxon>Pseudomonadota</taxon>
        <taxon>Betaproteobacteria</taxon>
        <taxon>Rhodocyclales</taxon>
        <taxon>Rhodocyclaceae</taxon>
        <taxon>Propionivibrio</taxon>
    </lineage>
</organism>
<dbReference type="InterPro" id="IPR010662">
    <property type="entry name" value="RBBP9/YdeN"/>
</dbReference>
<dbReference type="GO" id="GO:0016787">
    <property type="term" value="F:hydrolase activity"/>
    <property type="evidence" value="ECO:0007669"/>
    <property type="project" value="InterPro"/>
</dbReference>
<gene>
    <name evidence="1" type="ORF">SAMN05660652_02889</name>
</gene>
<dbReference type="EMBL" id="FNCY01000013">
    <property type="protein sequence ID" value="SDI12192.1"/>
    <property type="molecule type" value="Genomic_DNA"/>
</dbReference>
<dbReference type="Proteomes" id="UP000198607">
    <property type="component" value="Unassembled WGS sequence"/>
</dbReference>